<accession>A0A3E0GWS4</accession>
<feature type="region of interest" description="Disordered" evidence="7">
    <location>
        <begin position="30"/>
        <end position="51"/>
    </location>
</feature>
<keyword evidence="5 6" id="KW-0326">Glycosidase</keyword>
<evidence type="ECO:0000256" key="6">
    <source>
        <dbReference type="RuleBase" id="RU361168"/>
    </source>
</evidence>
<feature type="domain" description="PLL-like beta propeller" evidence="10">
    <location>
        <begin position="493"/>
        <end position="665"/>
    </location>
</feature>
<feature type="domain" description="Alpha galactosidase C-terminal" evidence="9">
    <location>
        <begin position="362"/>
        <end position="434"/>
    </location>
</feature>
<sequence>MFLRRLTLACAIALGIGSLAVPPLGVATGTADADQPSAGQPGPGQPGSGVVSPTPYMGWNSYFGLGRPTEQNVHAVADFLVSSGLAKAGYDIVWLDGGWQADNTPRDSKGNLVVDPARWPHGMDNLTKYLHGLGLKAGIYTDAGAYDGKNCGLGSGGYYQRDADQFAHWAFDAIKIDFLCGLAQKLDPAVVFKQFSDAVANTGRKMILNLCDPVTGAWGVPDWPSTREAGYAYTWGPGAATSWRTDTDVAFGNPTPGEWSDILRNADDNAAHPEAQTVGHYNDPDYLIPMRPYPTGGTELTEEESTTQFVMWAEMASPLIIGSDPRTLPQSMLDTLKNPEILAVDQDPLDIQGVRVEDSGGGNVYSKVLSGKGNRAVVLLNRSDADSSMTVDFAKAGLTGNVKVRDLRARADEGTTTGSYTATVPAHGTVMLKLQGTDLTPGNDLGGNASDSPALVRFDDTHAYTFVRDASGQLAESTVGSGKWALLGGPTHNEIVGQPAAYASGADRVDVFVRGTDNAAYQRTFQNGHWGGWVRLGGNLTDSPTVAFTSPTQWTLVARGADGKVWQRDNGGYGTWTSLGSPSDKPIYGRPSAVADANGTHIVVRAFDDSAWLWEQNTGWTGLGGVISTAPTLLATSGRLYMFARASDYTLWQRNFTDGAWGGWFPRGEYASNAIVGTLGVAAGGGGSAWVASRGVDGHVHQTVL</sequence>
<keyword evidence="4 6" id="KW-1015">Disulfide bond</keyword>
<dbReference type="Gene3D" id="2.60.40.1180">
    <property type="entry name" value="Golgi alpha-mannosidase II"/>
    <property type="match status" value="1"/>
</dbReference>
<evidence type="ECO:0000259" key="9">
    <source>
        <dbReference type="Pfam" id="PF17801"/>
    </source>
</evidence>
<dbReference type="Pfam" id="PF26607">
    <property type="entry name" value="DUF8189"/>
    <property type="match status" value="1"/>
</dbReference>
<evidence type="ECO:0000256" key="8">
    <source>
        <dbReference type="SAM" id="SignalP"/>
    </source>
</evidence>
<gene>
    <name evidence="11" type="ORF">BCF44_121133</name>
</gene>
<dbReference type="PANTHER" id="PTHR11452:SF75">
    <property type="entry name" value="ALPHA-GALACTOSIDASE MEL1"/>
    <property type="match status" value="1"/>
</dbReference>
<dbReference type="InterPro" id="IPR058502">
    <property type="entry name" value="PLL-like_beta-prop"/>
</dbReference>
<dbReference type="SUPFAM" id="SSF51445">
    <property type="entry name" value="(Trans)glycosidases"/>
    <property type="match status" value="1"/>
</dbReference>
<dbReference type="InterPro" id="IPR041233">
    <property type="entry name" value="Melibiase_C"/>
</dbReference>
<dbReference type="InterPro" id="IPR002241">
    <property type="entry name" value="Glyco_hydro_27"/>
</dbReference>
<dbReference type="CDD" id="cd14792">
    <property type="entry name" value="GH27"/>
    <property type="match status" value="1"/>
</dbReference>
<reference evidence="11 12" key="1">
    <citation type="submission" date="2018-08" db="EMBL/GenBank/DDBJ databases">
        <title>Genomic Encyclopedia of Archaeal and Bacterial Type Strains, Phase II (KMG-II): from individual species to whole genera.</title>
        <authorList>
            <person name="Goeker M."/>
        </authorList>
    </citation>
    <scope>NUCLEOTIDE SEQUENCE [LARGE SCALE GENOMIC DNA]</scope>
    <source>
        <strain evidence="11 12">DSM 45791</strain>
    </source>
</reference>
<comment type="caution">
    <text evidence="11">The sequence shown here is derived from an EMBL/GenBank/DDBJ whole genome shotgun (WGS) entry which is preliminary data.</text>
</comment>
<dbReference type="InterPro" id="IPR013785">
    <property type="entry name" value="Aldolase_TIM"/>
</dbReference>
<dbReference type="PRINTS" id="PR00740">
    <property type="entry name" value="GLHYDRLASE27"/>
</dbReference>
<dbReference type="InterPro" id="IPR013780">
    <property type="entry name" value="Glyco_hydro_b"/>
</dbReference>
<dbReference type="EMBL" id="QUNO01000021">
    <property type="protein sequence ID" value="REH32584.1"/>
    <property type="molecule type" value="Genomic_DNA"/>
</dbReference>
<dbReference type="SUPFAM" id="SSF51011">
    <property type="entry name" value="Glycosyl hydrolase domain"/>
    <property type="match status" value="1"/>
</dbReference>
<dbReference type="Pfam" id="PF16499">
    <property type="entry name" value="Melibiase_2"/>
    <property type="match status" value="1"/>
</dbReference>
<evidence type="ECO:0000256" key="5">
    <source>
        <dbReference type="ARBA" id="ARBA00023295"/>
    </source>
</evidence>
<evidence type="ECO:0000256" key="1">
    <source>
        <dbReference type="ARBA" id="ARBA00009743"/>
    </source>
</evidence>
<keyword evidence="12" id="KW-1185">Reference proteome</keyword>
<name>A0A3E0GWS4_9PSEU</name>
<protein>
    <recommendedName>
        <fullName evidence="6">Alpha-galactosidase</fullName>
        <ecNumber evidence="6">3.2.1.22</ecNumber>
    </recommendedName>
    <alternativeName>
        <fullName evidence="6">Melibiase</fullName>
    </alternativeName>
</protein>
<evidence type="ECO:0000313" key="11">
    <source>
        <dbReference type="EMBL" id="REH32584.1"/>
    </source>
</evidence>
<dbReference type="Pfam" id="PF17801">
    <property type="entry name" value="Melibiase_C"/>
    <property type="match status" value="1"/>
</dbReference>
<evidence type="ECO:0000256" key="4">
    <source>
        <dbReference type="ARBA" id="ARBA00023157"/>
    </source>
</evidence>
<keyword evidence="2 8" id="KW-0732">Signal</keyword>
<evidence type="ECO:0000256" key="7">
    <source>
        <dbReference type="SAM" id="MobiDB-lite"/>
    </source>
</evidence>
<comment type="similarity">
    <text evidence="1 6">Belongs to the glycosyl hydrolase 27 family.</text>
</comment>
<proteinExistence type="inferred from homology"/>
<dbReference type="FunFam" id="2.60.40.1180:FF:000008">
    <property type="entry name" value="Alpha-galactosidase"/>
    <property type="match status" value="1"/>
</dbReference>
<evidence type="ECO:0000256" key="2">
    <source>
        <dbReference type="ARBA" id="ARBA00022729"/>
    </source>
</evidence>
<dbReference type="GO" id="GO:0005975">
    <property type="term" value="P:carbohydrate metabolic process"/>
    <property type="evidence" value="ECO:0007669"/>
    <property type="project" value="InterPro"/>
</dbReference>
<dbReference type="EC" id="3.2.1.22" evidence="6"/>
<dbReference type="GO" id="GO:0004557">
    <property type="term" value="F:alpha-galactosidase activity"/>
    <property type="evidence" value="ECO:0007669"/>
    <property type="project" value="UniProtKB-EC"/>
</dbReference>
<evidence type="ECO:0000259" key="10">
    <source>
        <dbReference type="Pfam" id="PF26607"/>
    </source>
</evidence>
<dbReference type="AlphaFoldDB" id="A0A3E0GWS4"/>
<dbReference type="SUPFAM" id="SSF89372">
    <property type="entry name" value="Fucose-specific lectin"/>
    <property type="match status" value="1"/>
</dbReference>
<dbReference type="Gene3D" id="3.20.20.70">
    <property type="entry name" value="Aldolase class I"/>
    <property type="match status" value="1"/>
</dbReference>
<feature type="chain" id="PRO_5038667109" description="Alpha-galactosidase" evidence="8">
    <location>
        <begin position="21"/>
        <end position="705"/>
    </location>
</feature>
<organism evidence="11 12">
    <name type="scientific">Kutzneria buriramensis</name>
    <dbReference type="NCBI Taxonomy" id="1045776"/>
    <lineage>
        <taxon>Bacteria</taxon>
        <taxon>Bacillati</taxon>
        <taxon>Actinomycetota</taxon>
        <taxon>Actinomycetes</taxon>
        <taxon>Pseudonocardiales</taxon>
        <taxon>Pseudonocardiaceae</taxon>
        <taxon>Kutzneria</taxon>
    </lineage>
</organism>
<dbReference type="Gene3D" id="2.120.10.70">
    <property type="entry name" value="Fucose-specific lectin"/>
    <property type="match status" value="1"/>
</dbReference>
<evidence type="ECO:0000313" key="12">
    <source>
        <dbReference type="Proteomes" id="UP000256269"/>
    </source>
</evidence>
<dbReference type="OrthoDB" id="9807519at2"/>
<evidence type="ECO:0000256" key="3">
    <source>
        <dbReference type="ARBA" id="ARBA00022801"/>
    </source>
</evidence>
<dbReference type="Proteomes" id="UP000256269">
    <property type="component" value="Unassembled WGS sequence"/>
</dbReference>
<dbReference type="PANTHER" id="PTHR11452">
    <property type="entry name" value="ALPHA-GALACTOSIDASE/ALPHA-N-ACETYLGALACTOSAMINIDASE"/>
    <property type="match status" value="1"/>
</dbReference>
<keyword evidence="3 6" id="KW-0378">Hydrolase</keyword>
<feature type="signal peptide" evidence="8">
    <location>
        <begin position="1"/>
        <end position="20"/>
    </location>
</feature>
<dbReference type="InterPro" id="IPR017853">
    <property type="entry name" value="GH"/>
</dbReference>
<dbReference type="RefSeq" id="WP_116180703.1">
    <property type="nucleotide sequence ID" value="NZ_CP144375.1"/>
</dbReference>
<comment type="catalytic activity">
    <reaction evidence="6">
        <text>Hydrolysis of terminal, non-reducing alpha-D-galactose residues in alpha-D-galactosides, including galactose oligosaccharides, galactomannans and galactolipids.</text>
        <dbReference type="EC" id="3.2.1.22"/>
    </reaction>
</comment>